<organism evidence="1 2">
    <name type="scientific">Planotetraspora mira</name>
    <dbReference type="NCBI Taxonomy" id="58121"/>
    <lineage>
        <taxon>Bacteria</taxon>
        <taxon>Bacillati</taxon>
        <taxon>Actinomycetota</taxon>
        <taxon>Actinomycetes</taxon>
        <taxon>Streptosporangiales</taxon>
        <taxon>Streptosporangiaceae</taxon>
        <taxon>Planotetraspora</taxon>
    </lineage>
</organism>
<gene>
    <name evidence="1" type="ORF">Pmi06nite_34080</name>
</gene>
<proteinExistence type="predicted"/>
<protein>
    <submittedName>
        <fullName evidence="1">Uncharacterized protein</fullName>
    </submittedName>
</protein>
<dbReference type="AlphaFoldDB" id="A0A8J3TPW2"/>
<dbReference type="Proteomes" id="UP000650628">
    <property type="component" value="Unassembled WGS sequence"/>
</dbReference>
<sequence>MNVSAQSHRSPSAWRDVRRHLNEHRHELAQAADRLYPDLPKVGSTHLLTRQAWTPAQPLELHRIGLRWMDRPSPAAVTGREAEAGSVLPPGISSYAQAMEALDRPRLFENRTCYRLLDVAWPEMSFTRGHYFDGIDVGETVAHEFAAARLLNETGLPFRGLVADPTDLRSRVALPAVSMLTLRRDSHTGAMTFVLHWRDPARVAHGGGLYQVMPVGVFQPAEEDPHAETADFDLWKCVVREYAEEFLQRSEVYGDAFDYETWPLYRQLTDAREDDRLRSFVLGVGVDPLTFATDILAVTVIEASTFDAVFGDIATSNEEGRVVGAKGIPFDDDSVSRYVHHEPMQAAGAAVLELAWKHCRTLVS</sequence>
<evidence type="ECO:0000313" key="1">
    <source>
        <dbReference type="EMBL" id="GII29966.1"/>
    </source>
</evidence>
<keyword evidence="2" id="KW-1185">Reference proteome</keyword>
<accession>A0A8J3TPW2</accession>
<comment type="caution">
    <text evidence="1">The sequence shown here is derived from an EMBL/GenBank/DDBJ whole genome shotgun (WGS) entry which is preliminary data.</text>
</comment>
<evidence type="ECO:0000313" key="2">
    <source>
        <dbReference type="Proteomes" id="UP000650628"/>
    </source>
</evidence>
<name>A0A8J3TPW2_9ACTN</name>
<dbReference type="EMBL" id="BOOO01000017">
    <property type="protein sequence ID" value="GII29966.1"/>
    <property type="molecule type" value="Genomic_DNA"/>
</dbReference>
<reference evidence="1 2" key="1">
    <citation type="submission" date="2021-01" db="EMBL/GenBank/DDBJ databases">
        <title>Whole genome shotgun sequence of Planotetraspora mira NBRC 15435.</title>
        <authorList>
            <person name="Komaki H."/>
            <person name="Tamura T."/>
        </authorList>
    </citation>
    <scope>NUCLEOTIDE SEQUENCE [LARGE SCALE GENOMIC DNA]</scope>
    <source>
        <strain evidence="1 2">NBRC 15435</strain>
    </source>
</reference>
<dbReference type="RefSeq" id="WP_203953947.1">
    <property type="nucleotide sequence ID" value="NZ_BOOO01000017.1"/>
</dbReference>